<organism evidence="2 3">
    <name type="scientific">Athelia psychrophila</name>
    <dbReference type="NCBI Taxonomy" id="1759441"/>
    <lineage>
        <taxon>Eukaryota</taxon>
        <taxon>Fungi</taxon>
        <taxon>Dikarya</taxon>
        <taxon>Basidiomycota</taxon>
        <taxon>Agaricomycotina</taxon>
        <taxon>Agaricomycetes</taxon>
        <taxon>Agaricomycetidae</taxon>
        <taxon>Atheliales</taxon>
        <taxon>Atheliaceae</taxon>
        <taxon>Athelia</taxon>
    </lineage>
</organism>
<feature type="compositionally biased region" description="Basic residues" evidence="1">
    <location>
        <begin position="1"/>
        <end position="15"/>
    </location>
</feature>
<sequence>MGKPRTGKTRPRKIKSGTLPTLSSSTHSTTLQKKTRIRVGEEVAEGLKKRREALATEISAVRAQANAIAVGNGAAPDTDIPMLFYDDGNPEWVNMGEEDDLDDEGEISHGGGEREDRAQAIFESITMPSARLSALHASWNAQMPRLVRAYLAWKYGPSDGDSDGDDSDSQHMDDAVDGIFHVTAIGIT</sequence>
<reference evidence="2 3" key="1">
    <citation type="journal article" date="2016" name="Mol. Biol. Evol.">
        <title>Comparative Genomics of Early-Diverging Mushroom-Forming Fungi Provides Insights into the Origins of Lignocellulose Decay Capabilities.</title>
        <authorList>
            <person name="Nagy L.G."/>
            <person name="Riley R."/>
            <person name="Tritt A."/>
            <person name="Adam C."/>
            <person name="Daum C."/>
            <person name="Floudas D."/>
            <person name="Sun H."/>
            <person name="Yadav J.S."/>
            <person name="Pangilinan J."/>
            <person name="Larsson K.H."/>
            <person name="Matsuura K."/>
            <person name="Barry K."/>
            <person name="Labutti K."/>
            <person name="Kuo R."/>
            <person name="Ohm R.A."/>
            <person name="Bhattacharya S.S."/>
            <person name="Shirouzu T."/>
            <person name="Yoshinaga Y."/>
            <person name="Martin F.M."/>
            <person name="Grigoriev I.V."/>
            <person name="Hibbett D.S."/>
        </authorList>
    </citation>
    <scope>NUCLEOTIDE SEQUENCE [LARGE SCALE GENOMIC DNA]</scope>
    <source>
        <strain evidence="2 3">CBS 109695</strain>
    </source>
</reference>
<feature type="non-terminal residue" evidence="2">
    <location>
        <position position="188"/>
    </location>
</feature>
<gene>
    <name evidence="2" type="ORF">FIBSPDRAFT_906231</name>
</gene>
<dbReference type="Proteomes" id="UP000076532">
    <property type="component" value="Unassembled WGS sequence"/>
</dbReference>
<name>A0A167SL54_9AGAM</name>
<accession>A0A167SL54</accession>
<dbReference type="AlphaFoldDB" id="A0A167SL54"/>
<evidence type="ECO:0000313" key="2">
    <source>
        <dbReference type="EMBL" id="KZP02026.1"/>
    </source>
</evidence>
<dbReference type="EMBL" id="KV419163">
    <property type="protein sequence ID" value="KZP02026.1"/>
    <property type="molecule type" value="Genomic_DNA"/>
</dbReference>
<evidence type="ECO:0000256" key="1">
    <source>
        <dbReference type="SAM" id="MobiDB-lite"/>
    </source>
</evidence>
<protein>
    <submittedName>
        <fullName evidence="2">Uncharacterized protein</fullName>
    </submittedName>
</protein>
<evidence type="ECO:0000313" key="3">
    <source>
        <dbReference type="Proteomes" id="UP000076532"/>
    </source>
</evidence>
<dbReference type="OrthoDB" id="10598131at2759"/>
<proteinExistence type="predicted"/>
<feature type="compositionally biased region" description="Low complexity" evidence="1">
    <location>
        <begin position="16"/>
        <end position="32"/>
    </location>
</feature>
<dbReference type="STRING" id="436010.A0A167SL54"/>
<keyword evidence="3" id="KW-1185">Reference proteome</keyword>
<feature type="region of interest" description="Disordered" evidence="1">
    <location>
        <begin position="1"/>
        <end position="36"/>
    </location>
</feature>